<dbReference type="EMBL" id="JAPQKP010000002">
    <property type="protein sequence ID" value="KAJ5206268.1"/>
    <property type="molecule type" value="Genomic_DNA"/>
</dbReference>
<organism evidence="10 11">
    <name type="scientific">Penicillium cf. griseofulvum</name>
    <dbReference type="NCBI Taxonomy" id="2972120"/>
    <lineage>
        <taxon>Eukaryota</taxon>
        <taxon>Fungi</taxon>
        <taxon>Dikarya</taxon>
        <taxon>Ascomycota</taxon>
        <taxon>Pezizomycotina</taxon>
        <taxon>Eurotiomycetes</taxon>
        <taxon>Eurotiomycetidae</taxon>
        <taxon>Eurotiales</taxon>
        <taxon>Aspergillaceae</taxon>
        <taxon>Penicillium</taxon>
    </lineage>
</organism>
<dbReference type="PROSITE" id="PS50112">
    <property type="entry name" value="PAS"/>
    <property type="match status" value="1"/>
</dbReference>
<dbReference type="Pfam" id="PF00320">
    <property type="entry name" value="GATA"/>
    <property type="match status" value="1"/>
</dbReference>
<protein>
    <submittedName>
        <fullName evidence="10">PAS fold-3</fullName>
    </submittedName>
</protein>
<dbReference type="SMART" id="SM00091">
    <property type="entry name" value="PAS"/>
    <property type="match status" value="1"/>
</dbReference>
<accession>A0A9W9T1R6</accession>
<dbReference type="SMART" id="SM00401">
    <property type="entry name" value="ZnF_GATA"/>
    <property type="match status" value="1"/>
</dbReference>
<evidence type="ECO:0000256" key="5">
    <source>
        <dbReference type="ARBA" id="ARBA00023163"/>
    </source>
</evidence>
<dbReference type="GO" id="GO:0008270">
    <property type="term" value="F:zinc ion binding"/>
    <property type="evidence" value="ECO:0007669"/>
    <property type="project" value="UniProtKB-KW"/>
</dbReference>
<evidence type="ECO:0000256" key="2">
    <source>
        <dbReference type="ARBA" id="ARBA00022771"/>
    </source>
</evidence>
<dbReference type="InterPro" id="IPR035965">
    <property type="entry name" value="PAS-like_dom_sf"/>
</dbReference>
<dbReference type="InterPro" id="IPR013088">
    <property type="entry name" value="Znf_NHR/GATA"/>
</dbReference>
<dbReference type="SUPFAM" id="SSF55785">
    <property type="entry name" value="PYP-like sensor domain (PAS domain)"/>
    <property type="match status" value="1"/>
</dbReference>
<keyword evidence="5" id="KW-0804">Transcription</keyword>
<dbReference type="GO" id="GO:0043565">
    <property type="term" value="F:sequence-specific DNA binding"/>
    <property type="evidence" value="ECO:0007669"/>
    <property type="project" value="InterPro"/>
</dbReference>
<keyword evidence="3" id="KW-0862">Zinc</keyword>
<evidence type="ECO:0000313" key="11">
    <source>
        <dbReference type="Proteomes" id="UP001150879"/>
    </source>
</evidence>
<dbReference type="Gene3D" id="3.30.450.20">
    <property type="entry name" value="PAS domain"/>
    <property type="match status" value="1"/>
</dbReference>
<evidence type="ECO:0000313" key="10">
    <source>
        <dbReference type="EMBL" id="KAJ5206268.1"/>
    </source>
</evidence>
<evidence type="ECO:0000256" key="6">
    <source>
        <dbReference type="PROSITE-ProRule" id="PRU00094"/>
    </source>
</evidence>
<keyword evidence="1" id="KW-0479">Metal-binding</keyword>
<comment type="caution">
    <text evidence="10">The sequence shown here is derived from an EMBL/GenBank/DDBJ whole genome shotgun (WGS) entry which is preliminary data.</text>
</comment>
<dbReference type="Gene3D" id="3.30.50.10">
    <property type="entry name" value="Erythroid Transcription Factor GATA-1, subunit A"/>
    <property type="match status" value="1"/>
</dbReference>
<dbReference type="PANTHER" id="PTHR47172">
    <property type="entry name" value="OS01G0976800 PROTEIN"/>
    <property type="match status" value="1"/>
</dbReference>
<dbReference type="InterPro" id="IPR000014">
    <property type="entry name" value="PAS"/>
</dbReference>
<gene>
    <name evidence="10" type="ORF">N7472_002716</name>
</gene>
<dbReference type="PANTHER" id="PTHR47172:SF24">
    <property type="entry name" value="GATA ZINC FINGER DOMAIN-CONTAINING PROTEIN 14-RELATED"/>
    <property type="match status" value="1"/>
</dbReference>
<feature type="domain" description="GATA-type" evidence="9">
    <location>
        <begin position="348"/>
        <end position="381"/>
    </location>
</feature>
<dbReference type="AlphaFoldDB" id="A0A9W9T1R6"/>
<dbReference type="GO" id="GO:0006355">
    <property type="term" value="P:regulation of DNA-templated transcription"/>
    <property type="evidence" value="ECO:0007669"/>
    <property type="project" value="InterPro"/>
</dbReference>
<feature type="region of interest" description="Disordered" evidence="7">
    <location>
        <begin position="215"/>
        <end position="285"/>
    </location>
</feature>
<dbReference type="PROSITE" id="PS00344">
    <property type="entry name" value="GATA_ZN_FINGER_1"/>
    <property type="match status" value="1"/>
</dbReference>
<keyword evidence="11" id="KW-1185">Reference proteome</keyword>
<feature type="compositionally biased region" description="Polar residues" evidence="7">
    <location>
        <begin position="241"/>
        <end position="250"/>
    </location>
</feature>
<evidence type="ECO:0000256" key="1">
    <source>
        <dbReference type="ARBA" id="ARBA00022723"/>
    </source>
</evidence>
<dbReference type="Pfam" id="PF08447">
    <property type="entry name" value="PAS_3"/>
    <property type="match status" value="1"/>
</dbReference>
<feature type="compositionally biased region" description="Polar residues" evidence="7">
    <location>
        <begin position="14"/>
        <end position="26"/>
    </location>
</feature>
<feature type="domain" description="PAS" evidence="8">
    <location>
        <begin position="66"/>
        <end position="131"/>
    </location>
</feature>
<dbReference type="CDD" id="cd00202">
    <property type="entry name" value="ZnF_GATA"/>
    <property type="match status" value="1"/>
</dbReference>
<dbReference type="InterPro" id="IPR013655">
    <property type="entry name" value="PAS_fold_3"/>
</dbReference>
<dbReference type="PROSITE" id="PS50114">
    <property type="entry name" value="GATA_ZN_FINGER_2"/>
    <property type="match status" value="1"/>
</dbReference>
<dbReference type="CDD" id="cd00130">
    <property type="entry name" value="PAS"/>
    <property type="match status" value="1"/>
</dbReference>
<evidence type="ECO:0000256" key="4">
    <source>
        <dbReference type="ARBA" id="ARBA00023015"/>
    </source>
</evidence>
<keyword evidence="4" id="KW-0805">Transcription regulation</keyword>
<evidence type="ECO:0000256" key="3">
    <source>
        <dbReference type="ARBA" id="ARBA00022833"/>
    </source>
</evidence>
<reference evidence="10" key="2">
    <citation type="journal article" date="2023" name="IMA Fungus">
        <title>Comparative genomic study of the Penicillium genus elucidates a diverse pangenome and 15 lateral gene transfer events.</title>
        <authorList>
            <person name="Petersen C."/>
            <person name="Sorensen T."/>
            <person name="Nielsen M.R."/>
            <person name="Sondergaard T.E."/>
            <person name="Sorensen J.L."/>
            <person name="Fitzpatrick D.A."/>
            <person name="Frisvad J.C."/>
            <person name="Nielsen K.L."/>
        </authorList>
    </citation>
    <scope>NUCLEOTIDE SEQUENCE</scope>
    <source>
        <strain evidence="10">IBT 16849</strain>
    </source>
</reference>
<evidence type="ECO:0000259" key="9">
    <source>
        <dbReference type="PROSITE" id="PS50114"/>
    </source>
</evidence>
<dbReference type="SUPFAM" id="SSF57716">
    <property type="entry name" value="Glucocorticoid receptor-like (DNA-binding domain)"/>
    <property type="match status" value="1"/>
</dbReference>
<reference evidence="10" key="1">
    <citation type="submission" date="2022-11" db="EMBL/GenBank/DDBJ databases">
        <authorList>
            <person name="Petersen C."/>
        </authorList>
    </citation>
    <scope>NUCLEOTIDE SEQUENCE</scope>
    <source>
        <strain evidence="10">IBT 16849</strain>
    </source>
</reference>
<evidence type="ECO:0000256" key="7">
    <source>
        <dbReference type="SAM" id="MobiDB-lite"/>
    </source>
</evidence>
<dbReference type="InterPro" id="IPR000679">
    <property type="entry name" value="Znf_GATA"/>
</dbReference>
<dbReference type="Proteomes" id="UP001150879">
    <property type="component" value="Unassembled WGS sequence"/>
</dbReference>
<proteinExistence type="predicted"/>
<keyword evidence="2 6" id="KW-0863">Zinc-finger</keyword>
<feature type="region of interest" description="Disordered" evidence="7">
    <location>
        <begin position="1"/>
        <end position="29"/>
    </location>
</feature>
<feature type="compositionally biased region" description="Polar residues" evidence="7">
    <location>
        <begin position="258"/>
        <end position="279"/>
    </location>
</feature>
<name>A0A9W9T1R6_9EURO</name>
<evidence type="ECO:0000259" key="8">
    <source>
        <dbReference type="PROSITE" id="PS50112"/>
    </source>
</evidence>
<sequence length="394" mass="44050">MALNRPQPYEGMPLSTSQMRSSSNQGHPAYSLEQQRIYGSYGGQYGVQGVQHRGYQSVQLDAGWTERVLDEMKDMLLLLTPQGRIAYATPSCKNTIGHVAKQLEGSLLAQYIHGDDQAIFQRDLDDSVAANQSFRTHLRFQKTNGTYCLMEAYGHPHLTNQDERQIRTTTSTNGRCTGFFLVCRPYSNKASQLLDSFLEHKIENARLIQQIAKLKQEEDEEGAATRVPYSTRDQDIRAPVTENQGQQATTRLGEVSSDPDTTDTVGPNSDESDTGQSTGYRPERNTREVYSHIDGIEVMTGLNYAEGERSQGISTGVSRGRLVHCDVDITTAADQERNAQEGDRRKRHKSQHICSDCGTADSPEWRKGPNGPKTLCNACGLRWSKKEKKRQELA</sequence>